<dbReference type="GO" id="GO:0005524">
    <property type="term" value="F:ATP binding"/>
    <property type="evidence" value="ECO:0007669"/>
    <property type="project" value="InterPro"/>
</dbReference>
<accession>H7EJD2</accession>
<evidence type="ECO:0000259" key="1">
    <source>
        <dbReference type="Pfam" id="PF13304"/>
    </source>
</evidence>
<dbReference type="PANTHER" id="PTHR40396">
    <property type="entry name" value="ATPASE-LIKE PROTEIN"/>
    <property type="match status" value="1"/>
</dbReference>
<proteinExistence type="predicted"/>
<dbReference type="Gene3D" id="3.40.50.300">
    <property type="entry name" value="P-loop containing nucleotide triphosphate hydrolases"/>
    <property type="match status" value="1"/>
</dbReference>
<name>H7EJD2_9SPIR</name>
<gene>
    <name evidence="2" type="ORF">TresaDRAFT_1557</name>
</gene>
<sequence>MLVNFSVTNFLSFNQKTTFKMESGRVTKKTDHLLSDGETGKSLLKFSAMFGKNGAGKTNFIRAMAVLRGFVLLGKLPQRAADLWCKISEENESKPSDFEITFIADKNLYEYKISTVLSTGIITKEELVHIVGNRHTKIFYKENAESPYIFHHSIKGQHKDIEVLSRTFAMSGKPFLFSINHNTAGFYATNPQALVLQKTFLWFKDTLEVIFPDQPLQETSLLQYEICKDEFAQLLKNFDTGIEEIRLEPVSKEKVFETLDLRTQQKLNLEMAFVSPLVQIAKLPTSLGLSQNTQIQKKNFYSTVIRSRRNIFIITLEKDGAFHFYAIKFVHNLGGKKIEFSMESESDGTHRLFQLLEILISKKEKVYIMDEINRSLHPKLTVQFVKKYFANAKERRIQLVTTTHESRIMSHDLVRRDEIWIADKNDDDSTKLFSLEDEQVRIDKVLDQNYMDNVWGGVPVFEDEEEKS</sequence>
<organism evidence="2 3">
    <name type="scientific">Treponema saccharophilum DSM 2985</name>
    <dbReference type="NCBI Taxonomy" id="907348"/>
    <lineage>
        <taxon>Bacteria</taxon>
        <taxon>Pseudomonadati</taxon>
        <taxon>Spirochaetota</taxon>
        <taxon>Spirochaetia</taxon>
        <taxon>Spirochaetales</taxon>
        <taxon>Treponemataceae</taxon>
        <taxon>Treponema</taxon>
    </lineage>
</organism>
<dbReference type="SUPFAM" id="SSF52540">
    <property type="entry name" value="P-loop containing nucleoside triphosphate hydrolases"/>
    <property type="match status" value="1"/>
</dbReference>
<comment type="caution">
    <text evidence="2">The sequence shown here is derived from an EMBL/GenBank/DDBJ whole genome shotgun (WGS) entry which is preliminary data.</text>
</comment>
<reference evidence="2 3" key="1">
    <citation type="submission" date="2011-09" db="EMBL/GenBank/DDBJ databases">
        <title>The draft genome of Treponema saccharophilum DSM 2985.</title>
        <authorList>
            <consortium name="US DOE Joint Genome Institute (JGI-PGF)"/>
            <person name="Lucas S."/>
            <person name="Copeland A."/>
            <person name="Lapidus A."/>
            <person name="Glavina del Rio T."/>
            <person name="Dalin E."/>
            <person name="Tice H."/>
            <person name="Bruce D."/>
            <person name="Goodwin L."/>
            <person name="Pitluck S."/>
            <person name="Peters L."/>
            <person name="Kyrpides N."/>
            <person name="Mavromatis K."/>
            <person name="Ivanova N."/>
            <person name="Markowitz V."/>
            <person name="Cheng J.-F."/>
            <person name="Hugenholtz P."/>
            <person name="Woyke T."/>
            <person name="Wu D."/>
            <person name="Gronow S."/>
            <person name="Wellnitz S."/>
            <person name="Brambilla E."/>
            <person name="Klenk H.-P."/>
            <person name="Eisen J.A."/>
        </authorList>
    </citation>
    <scope>NUCLEOTIDE SEQUENCE [LARGE SCALE GENOMIC DNA]</scope>
    <source>
        <strain evidence="2 3">DSM 2985</strain>
    </source>
</reference>
<dbReference type="Proteomes" id="UP000003571">
    <property type="component" value="Unassembled WGS sequence"/>
</dbReference>
<dbReference type="Pfam" id="PF13304">
    <property type="entry name" value="AAA_21"/>
    <property type="match status" value="2"/>
</dbReference>
<dbReference type="OrthoDB" id="305333at2"/>
<dbReference type="EMBL" id="AGRW01000041">
    <property type="protein sequence ID" value="EIC02293.1"/>
    <property type="molecule type" value="Genomic_DNA"/>
</dbReference>
<dbReference type="PANTHER" id="PTHR40396:SF1">
    <property type="entry name" value="ATPASE AAA-TYPE CORE DOMAIN-CONTAINING PROTEIN"/>
    <property type="match status" value="1"/>
</dbReference>
<feature type="domain" description="ATPase AAA-type core" evidence="1">
    <location>
        <begin position="46"/>
        <end position="113"/>
    </location>
</feature>
<dbReference type="InterPro" id="IPR027417">
    <property type="entry name" value="P-loop_NTPase"/>
</dbReference>
<dbReference type="STRING" id="907348.TresaDRAFT_1557"/>
<dbReference type="AlphaFoldDB" id="H7EJD2"/>
<dbReference type="RefSeq" id="WP_002703425.1">
    <property type="nucleotide sequence ID" value="NZ_AGRW01000041.1"/>
</dbReference>
<evidence type="ECO:0000313" key="2">
    <source>
        <dbReference type="EMBL" id="EIC02293.1"/>
    </source>
</evidence>
<keyword evidence="3" id="KW-1185">Reference proteome</keyword>
<dbReference type="GO" id="GO:0016887">
    <property type="term" value="F:ATP hydrolysis activity"/>
    <property type="evidence" value="ECO:0007669"/>
    <property type="project" value="InterPro"/>
</dbReference>
<dbReference type="eggNOG" id="COG1106">
    <property type="taxonomic scope" value="Bacteria"/>
</dbReference>
<dbReference type="InterPro" id="IPR003959">
    <property type="entry name" value="ATPase_AAA_core"/>
</dbReference>
<dbReference type="PATRIC" id="fig|907348.3.peg.1017"/>
<feature type="domain" description="ATPase AAA-type core" evidence="1">
    <location>
        <begin position="297"/>
        <end position="409"/>
    </location>
</feature>
<protein>
    <submittedName>
        <fullName evidence="2">Transporter</fullName>
    </submittedName>
</protein>
<evidence type="ECO:0000313" key="3">
    <source>
        <dbReference type="Proteomes" id="UP000003571"/>
    </source>
</evidence>